<dbReference type="InterPro" id="IPR040241">
    <property type="entry name" value="TRP_Flc/Pkd2-like"/>
</dbReference>
<sequence>MPFHVLRRLLLLAICVRFAAGQALEFPFSSCSVQSASYYNASRRIHVNAVYGQMVTQTPDGTPGRWLNFTLLGSTNNTIFGASNASTGEVSKLATMFTNSSSLTFDVYDNASFFCLNLRPASPLPYPLSPIVNESSWLSSNATYCPLSPGPLAFSAAVPLDKSYEFNTITTQIRVVDTSDPPFELACIDIATSPMPDHDGATNRFGILQVILWVSVALTIGYWAVNGLARISAAWSRGGERRGGIAWSDIRWAGTVLASAISGERFAACPALLRFCTPLARDVVFHTQWAFALGLVAVQWPQFTYPMFAQLAWASLVYNVTITQGTGPDKHWDPLTAPPLVLPDQFNDQIVDTSSPLYLDLDAPNYLLTFPPDTDAGIPSMAAMIGVRPQDLFGICLSIFLIIVAGVIFVSLLIWFLSWVGTVMSGPKRANGIIGGSRSPTYSTALDSVAKEFGELDGTRSDDNMPGSQHGHSNLGHSVGRSGGGRKWWHYRLGQGSFHGNVLHGNLVRVLLLFHFPITVFSVYQLSLDRSIASISSVVLAALAFAILSIIIPALLLLRVAAIPTPKLYDATRTLLAFGPFYNTYMQKSQMFACVPLLSNLVIGIVIGAGWKSGIAQAVIILAVEVSTALATSIFLPWGKGAHMGILSFAFVVGRIATAVLLVILSPTVSVGTAAGGWIAVAVLIIQGLIYVQFLLMLLIKIIEGLVRLVTGVSFDKSSNDFDSGLVGAIGVGCFPTKHTHNKHKSHTRNLSNSGSSQNMLRTSPGPSPIYAQVPNTTSTTRSFLSPAHLGRPYRETLDDDQANFSIMRAWQPFPQYTAVATSPVAQTASHERLDSTASPPRQAPPSAPQSGFTRVRGGRANFESPYTLLTGAAPVPSLPPGAAAPVTPASSPANGRVMHPPSPGRSALAAARAATGSSPRISPTAPPSSWPGNQVYADESPGSSQRLHARTKSQTAIIEDASELREFPPLTQTQSGPSRTGGASMARITSSGIALAASTSRSSLGGLSREAPLPPPTSAIVAQNEAVAKAKKGKRWFRGLSNPMDNSDDEGDEASPQGRSTHWFRRNRRRSEGDMLSAPRMAALEKTKSEQGAEIPSTSGRSFVVMRPLKHGQGGGSSGGASTAASASPAAGVTEFVPAHRPVSSADTPGSSSNNVPPSIPRKSSRRRPSSSGN</sequence>
<evidence type="ECO:0000313" key="5">
    <source>
        <dbReference type="EMBL" id="EJU06547.1"/>
    </source>
</evidence>
<gene>
    <name evidence="5" type="ORF">DACRYDRAFT_113225</name>
</gene>
<keyword evidence="2" id="KW-0812">Transmembrane</keyword>
<dbReference type="AlphaFoldDB" id="M5GFS3"/>
<evidence type="ECO:0000256" key="1">
    <source>
        <dbReference type="SAM" id="MobiDB-lite"/>
    </source>
</evidence>
<feature type="domain" description="TRP C-terminal" evidence="4">
    <location>
        <begin position="501"/>
        <end position="708"/>
    </location>
</feature>
<dbReference type="OMA" id="TSVWLPW"/>
<feature type="region of interest" description="Disordered" evidence="1">
    <location>
        <begin position="1032"/>
        <end position="1175"/>
    </location>
</feature>
<dbReference type="RefSeq" id="XP_040633441.1">
    <property type="nucleotide sequence ID" value="XM_040769591.1"/>
</dbReference>
<feature type="compositionally biased region" description="Low complexity" evidence="1">
    <location>
        <begin position="881"/>
        <end position="894"/>
    </location>
</feature>
<dbReference type="PANTHER" id="PTHR31145:SF6">
    <property type="entry name" value="INTEGRAL MEMBRANE PROTEIN (AFU_ORTHOLOGUE AFUA_7G01610)"/>
    <property type="match status" value="1"/>
</dbReference>
<dbReference type="GO" id="GO:0016020">
    <property type="term" value="C:membrane"/>
    <property type="evidence" value="ECO:0007669"/>
    <property type="project" value="TreeGrafter"/>
</dbReference>
<evidence type="ECO:0000256" key="3">
    <source>
        <dbReference type="SAM" id="SignalP"/>
    </source>
</evidence>
<dbReference type="OrthoDB" id="5312224at2759"/>
<feature type="transmembrane region" description="Helical" evidence="2">
    <location>
        <begin position="205"/>
        <end position="225"/>
    </location>
</feature>
<feature type="transmembrane region" description="Helical" evidence="2">
    <location>
        <begin position="538"/>
        <end position="558"/>
    </location>
</feature>
<feature type="transmembrane region" description="Helical" evidence="2">
    <location>
        <begin position="618"/>
        <end position="638"/>
    </location>
</feature>
<feature type="compositionally biased region" description="Polar residues" evidence="1">
    <location>
        <begin position="1146"/>
        <end position="1157"/>
    </location>
</feature>
<dbReference type="STRING" id="1858805.M5GFS3"/>
<dbReference type="Pfam" id="PF06011">
    <property type="entry name" value="TRP"/>
    <property type="match status" value="1"/>
</dbReference>
<evidence type="ECO:0000313" key="6">
    <source>
        <dbReference type="Proteomes" id="UP000030653"/>
    </source>
</evidence>
<dbReference type="PANTHER" id="PTHR31145">
    <property type="entry name" value="INTEGRAL MEMBRANE PROTEIN (AFU_ORTHOLOGUE AFUA_7G01610)"/>
    <property type="match status" value="1"/>
</dbReference>
<protein>
    <recommendedName>
        <fullName evidence="4">TRP C-terminal domain-containing protein</fullName>
    </recommendedName>
</protein>
<dbReference type="GeneID" id="63684653"/>
<feature type="transmembrane region" description="Helical" evidence="2">
    <location>
        <begin position="677"/>
        <end position="700"/>
    </location>
</feature>
<reference evidence="5 6" key="1">
    <citation type="journal article" date="2012" name="Science">
        <title>The Paleozoic origin of enzymatic lignin decomposition reconstructed from 31 fungal genomes.</title>
        <authorList>
            <person name="Floudas D."/>
            <person name="Binder M."/>
            <person name="Riley R."/>
            <person name="Barry K."/>
            <person name="Blanchette R.A."/>
            <person name="Henrissat B."/>
            <person name="Martinez A.T."/>
            <person name="Otillar R."/>
            <person name="Spatafora J.W."/>
            <person name="Yadav J.S."/>
            <person name="Aerts A."/>
            <person name="Benoit I."/>
            <person name="Boyd A."/>
            <person name="Carlson A."/>
            <person name="Copeland A."/>
            <person name="Coutinho P.M."/>
            <person name="de Vries R.P."/>
            <person name="Ferreira P."/>
            <person name="Findley K."/>
            <person name="Foster B."/>
            <person name="Gaskell J."/>
            <person name="Glotzer D."/>
            <person name="Gorecki P."/>
            <person name="Heitman J."/>
            <person name="Hesse C."/>
            <person name="Hori C."/>
            <person name="Igarashi K."/>
            <person name="Jurgens J.A."/>
            <person name="Kallen N."/>
            <person name="Kersten P."/>
            <person name="Kohler A."/>
            <person name="Kuees U."/>
            <person name="Kumar T.K.A."/>
            <person name="Kuo A."/>
            <person name="LaButti K."/>
            <person name="Larrondo L.F."/>
            <person name="Lindquist E."/>
            <person name="Ling A."/>
            <person name="Lombard V."/>
            <person name="Lucas S."/>
            <person name="Lundell T."/>
            <person name="Martin R."/>
            <person name="McLaughlin D.J."/>
            <person name="Morgenstern I."/>
            <person name="Morin E."/>
            <person name="Murat C."/>
            <person name="Nagy L.G."/>
            <person name="Nolan M."/>
            <person name="Ohm R.A."/>
            <person name="Patyshakuliyeva A."/>
            <person name="Rokas A."/>
            <person name="Ruiz-Duenas F.J."/>
            <person name="Sabat G."/>
            <person name="Salamov A."/>
            <person name="Samejima M."/>
            <person name="Schmutz J."/>
            <person name="Slot J.C."/>
            <person name="St John F."/>
            <person name="Stenlid J."/>
            <person name="Sun H."/>
            <person name="Sun S."/>
            <person name="Syed K."/>
            <person name="Tsang A."/>
            <person name="Wiebenga A."/>
            <person name="Young D."/>
            <person name="Pisabarro A."/>
            <person name="Eastwood D.C."/>
            <person name="Martin F."/>
            <person name="Cullen D."/>
            <person name="Grigoriev I.V."/>
            <person name="Hibbett D.S."/>
        </authorList>
    </citation>
    <scope>NUCLEOTIDE SEQUENCE [LARGE SCALE GENOMIC DNA]</scope>
    <source>
        <strain evidence="5 6">DJM-731 SS1</strain>
    </source>
</reference>
<name>M5GFS3_DACPD</name>
<evidence type="ECO:0000256" key="2">
    <source>
        <dbReference type="SAM" id="Phobius"/>
    </source>
</evidence>
<feature type="region of interest" description="Disordered" evidence="1">
    <location>
        <begin position="822"/>
        <end position="858"/>
    </location>
</feature>
<feature type="compositionally biased region" description="Low complexity" evidence="1">
    <location>
        <begin position="905"/>
        <end position="921"/>
    </location>
</feature>
<dbReference type="EMBL" id="JH795855">
    <property type="protein sequence ID" value="EJU06547.1"/>
    <property type="molecule type" value="Genomic_DNA"/>
</dbReference>
<dbReference type="GO" id="GO:0055085">
    <property type="term" value="P:transmembrane transport"/>
    <property type="evidence" value="ECO:0007669"/>
    <property type="project" value="TreeGrafter"/>
</dbReference>
<keyword evidence="6" id="KW-1185">Reference proteome</keyword>
<evidence type="ECO:0000259" key="4">
    <source>
        <dbReference type="Pfam" id="PF06011"/>
    </source>
</evidence>
<feature type="compositionally biased region" description="Basic residues" evidence="1">
    <location>
        <begin position="1164"/>
        <end position="1175"/>
    </location>
</feature>
<accession>M5GFS3</accession>
<feature type="compositionally biased region" description="Polar residues" evidence="1">
    <location>
        <begin position="774"/>
        <end position="784"/>
    </location>
</feature>
<feature type="signal peptide" evidence="3">
    <location>
        <begin position="1"/>
        <end position="21"/>
    </location>
</feature>
<dbReference type="HOGENOM" id="CLU_007074_0_0_1"/>
<keyword evidence="2" id="KW-0472">Membrane</keyword>
<feature type="transmembrane region" description="Helical" evidence="2">
    <location>
        <begin position="644"/>
        <end position="665"/>
    </location>
</feature>
<dbReference type="Proteomes" id="UP000030653">
    <property type="component" value="Unassembled WGS sequence"/>
</dbReference>
<feature type="compositionally biased region" description="Polar residues" evidence="1">
    <location>
        <begin position="942"/>
        <end position="957"/>
    </location>
</feature>
<dbReference type="InterPro" id="IPR010308">
    <property type="entry name" value="TRP_C"/>
</dbReference>
<feature type="transmembrane region" description="Helical" evidence="2">
    <location>
        <begin position="590"/>
        <end position="611"/>
    </location>
</feature>
<keyword evidence="2" id="KW-1133">Transmembrane helix</keyword>
<proteinExistence type="predicted"/>
<feature type="compositionally biased region" description="Polar residues" evidence="1">
    <location>
        <begin position="749"/>
        <end position="762"/>
    </location>
</feature>
<organism evidence="5 6">
    <name type="scientific">Dacryopinax primogenitus (strain DJM 731)</name>
    <name type="common">Brown rot fungus</name>
    <dbReference type="NCBI Taxonomy" id="1858805"/>
    <lineage>
        <taxon>Eukaryota</taxon>
        <taxon>Fungi</taxon>
        <taxon>Dikarya</taxon>
        <taxon>Basidiomycota</taxon>
        <taxon>Agaricomycotina</taxon>
        <taxon>Dacrymycetes</taxon>
        <taxon>Dacrymycetales</taxon>
        <taxon>Dacrymycetaceae</taxon>
        <taxon>Dacryopinax</taxon>
    </lineage>
</organism>
<feature type="region of interest" description="Disordered" evidence="1">
    <location>
        <begin position="880"/>
        <end position="986"/>
    </location>
</feature>
<feature type="chain" id="PRO_5004067697" description="TRP C-terminal domain-containing protein" evidence="3">
    <location>
        <begin position="22"/>
        <end position="1175"/>
    </location>
</feature>
<feature type="region of interest" description="Disordered" evidence="1">
    <location>
        <begin position="740"/>
        <end position="788"/>
    </location>
</feature>
<feature type="transmembrane region" description="Helical" evidence="2">
    <location>
        <begin position="507"/>
        <end position="526"/>
    </location>
</feature>
<feature type="transmembrane region" description="Helical" evidence="2">
    <location>
        <begin position="392"/>
        <end position="417"/>
    </location>
</feature>
<keyword evidence="3" id="KW-0732">Signal</keyword>
<feature type="compositionally biased region" description="Low complexity" evidence="1">
    <location>
        <begin position="1121"/>
        <end position="1133"/>
    </location>
</feature>